<accession>A0A1Q9GF94</accession>
<gene>
    <name evidence="2" type="ORF">BIT28_12080</name>
</gene>
<dbReference type="RefSeq" id="WP_075766741.1">
    <property type="nucleotide sequence ID" value="NZ_MJIL01000089.1"/>
</dbReference>
<feature type="transmembrane region" description="Helical" evidence="1">
    <location>
        <begin position="51"/>
        <end position="71"/>
    </location>
</feature>
<comment type="caution">
    <text evidence="2">The sequence shown here is derived from an EMBL/GenBank/DDBJ whole genome shotgun (WGS) entry which is preliminary data.</text>
</comment>
<sequence>MSYHGKLIAAHEELEQAGVWKSNFNPPLFRILRKLGVESPPPYYRSFQSNFLTSFVFFTPVWGVLMYFFGWQASGKSLTETTITVLVGGLLYGLTTALYYSWKFKQCKLTRWDEL</sequence>
<keyword evidence="1" id="KW-0812">Transmembrane</keyword>
<dbReference type="AlphaFoldDB" id="A0A1Q9GF94"/>
<reference evidence="2 3" key="1">
    <citation type="submission" date="2016-09" db="EMBL/GenBank/DDBJ databases">
        <title>Photobacterium proteolyticum sp. nov. a protease producing bacterium isolated from ocean sediments of Laizhou Bay.</title>
        <authorList>
            <person name="Li Y."/>
        </authorList>
    </citation>
    <scope>NUCLEOTIDE SEQUENCE [LARGE SCALE GENOMIC DNA]</scope>
    <source>
        <strain evidence="2 3">13-12</strain>
    </source>
</reference>
<evidence type="ECO:0000313" key="3">
    <source>
        <dbReference type="Proteomes" id="UP000186905"/>
    </source>
</evidence>
<keyword evidence="3" id="KW-1185">Reference proteome</keyword>
<dbReference type="STRING" id="1903952.BIT28_12080"/>
<dbReference type="InterPro" id="IPR045644">
    <property type="entry name" value="DUF6404"/>
</dbReference>
<dbReference type="OrthoDB" id="7870117at2"/>
<keyword evidence="1" id="KW-1133">Transmembrane helix</keyword>
<evidence type="ECO:0000313" key="2">
    <source>
        <dbReference type="EMBL" id="OLQ73099.1"/>
    </source>
</evidence>
<proteinExistence type="predicted"/>
<dbReference type="EMBL" id="MJIL01000089">
    <property type="protein sequence ID" value="OLQ73099.1"/>
    <property type="molecule type" value="Genomic_DNA"/>
</dbReference>
<protein>
    <submittedName>
        <fullName evidence="2">Uncharacterized protein</fullName>
    </submittedName>
</protein>
<evidence type="ECO:0000256" key="1">
    <source>
        <dbReference type="SAM" id="Phobius"/>
    </source>
</evidence>
<name>A0A1Q9GF94_9GAMM</name>
<dbReference type="Pfam" id="PF19942">
    <property type="entry name" value="DUF6404"/>
    <property type="match status" value="1"/>
</dbReference>
<feature type="transmembrane region" description="Helical" evidence="1">
    <location>
        <begin position="83"/>
        <end position="102"/>
    </location>
</feature>
<dbReference type="Proteomes" id="UP000186905">
    <property type="component" value="Unassembled WGS sequence"/>
</dbReference>
<organism evidence="2 3">
    <name type="scientific">Photobacterium proteolyticum</name>
    <dbReference type="NCBI Taxonomy" id="1903952"/>
    <lineage>
        <taxon>Bacteria</taxon>
        <taxon>Pseudomonadati</taxon>
        <taxon>Pseudomonadota</taxon>
        <taxon>Gammaproteobacteria</taxon>
        <taxon>Vibrionales</taxon>
        <taxon>Vibrionaceae</taxon>
        <taxon>Photobacterium</taxon>
    </lineage>
</organism>
<keyword evidence="1" id="KW-0472">Membrane</keyword>